<dbReference type="Gene3D" id="3.40.50.1820">
    <property type="entry name" value="alpha/beta hydrolase"/>
    <property type="match status" value="1"/>
</dbReference>
<evidence type="ECO:0000259" key="4">
    <source>
        <dbReference type="Pfam" id="PF00135"/>
    </source>
</evidence>
<dbReference type="PROSITE" id="PS00941">
    <property type="entry name" value="CARBOXYLESTERASE_B_2"/>
    <property type="match status" value="1"/>
</dbReference>
<dbReference type="Ensembl" id="ENSRBIT00000027837.1">
    <property type="protein sequence ID" value="ENSRBIP00000005839.1"/>
    <property type="gene ID" value="ENSRBIG00000024655.1"/>
</dbReference>
<name>A0A2K6K3L5_RHIBE</name>
<dbReference type="ESTHER" id="rhibe-a0a2k6k3y7">
    <property type="family name" value="Neuroligin"/>
</dbReference>
<gene>
    <name evidence="5" type="primary">NLGN3</name>
</gene>
<dbReference type="InterPro" id="IPR002018">
    <property type="entry name" value="CarbesteraseB"/>
</dbReference>
<dbReference type="SUPFAM" id="SSF53474">
    <property type="entry name" value="alpha/beta-Hydrolases"/>
    <property type="match status" value="1"/>
</dbReference>
<accession>A0A2K6K3L5</accession>
<dbReference type="GeneTree" id="ENSGT00940000159580"/>
<dbReference type="Proteomes" id="UP000233180">
    <property type="component" value="Unassembled WGS sequence"/>
</dbReference>
<dbReference type="InterPro" id="IPR029058">
    <property type="entry name" value="AB_hydrolase_fold"/>
</dbReference>
<evidence type="ECO:0000313" key="5">
    <source>
        <dbReference type="Ensembl" id="ENSRBIP00000005839.1"/>
    </source>
</evidence>
<dbReference type="Pfam" id="PF00135">
    <property type="entry name" value="COesterase"/>
    <property type="match status" value="1"/>
</dbReference>
<sequence length="470" mass="51769">MWLRLGPPSLSLSPKPTVGRSLCLTLWFLSLALRASTQAPAPTVNTHFGKLRGARVPLPSEILGPVDQYLGVPYAAPPIGEKLCPQNIHTAVPEVMLPVWFTANLDIVATYIQEPNEDCLYLNVYVPTEDDIRDSGAKPVMVYIHGGSYMEGTGNMIDGSVLASYGNVIVITLNYRVGVLGFLSTGDQAAKGNYGLLDQIQALRWVSENIAFFGGDPRRITVFGSGIGASCVSLLTLSHHSEGLFQRAIIQSGSALSSWAVNYQPVKYTSLLADKVGCNVLDTVDMVDCLRQKSAKELVEQDIQPARYHVAFGPVIDGDVIPDDPEILMEQGEFLNYDIMLGVNQGEGLKFVEGVVDPEDGVSGTDFDYSVSNFVDNLYGYPEGKDTLRETIKFMYTDWADRDNPETRRKTLVALFTDHQWVEPSVVTADLHARYGSPTYFYAFYHHCQSLMKPAWSDAFVLCKILNTVS</sequence>
<evidence type="ECO:0000256" key="2">
    <source>
        <dbReference type="ARBA" id="ARBA00022729"/>
    </source>
</evidence>
<reference evidence="5" key="2">
    <citation type="submission" date="2025-08" db="UniProtKB">
        <authorList>
            <consortium name="Ensembl"/>
        </authorList>
    </citation>
    <scope>IDENTIFICATION</scope>
</reference>
<dbReference type="PANTHER" id="PTHR43903">
    <property type="entry name" value="NEUROLIGIN"/>
    <property type="match status" value="1"/>
</dbReference>
<proteinExistence type="inferred from homology"/>
<feature type="signal peptide" evidence="3">
    <location>
        <begin position="1"/>
        <end position="37"/>
    </location>
</feature>
<reference evidence="5 6" key="1">
    <citation type="submission" date="2016-06" db="EMBL/GenBank/DDBJ databases">
        <title>Genome of Rhinopithecus bieti.</title>
        <authorList>
            <person name="Wu"/>
            <person name="C.-I. and Zhang"/>
            <person name="Y."/>
        </authorList>
    </citation>
    <scope>NUCLEOTIDE SEQUENCE</scope>
</reference>
<organism evidence="5 6">
    <name type="scientific">Rhinopithecus bieti</name>
    <name type="common">Black snub-nosed monkey</name>
    <name type="synonym">Pygathrix bieti</name>
    <dbReference type="NCBI Taxonomy" id="61621"/>
    <lineage>
        <taxon>Eukaryota</taxon>
        <taxon>Metazoa</taxon>
        <taxon>Chordata</taxon>
        <taxon>Craniata</taxon>
        <taxon>Vertebrata</taxon>
        <taxon>Euteleostomi</taxon>
        <taxon>Mammalia</taxon>
        <taxon>Eutheria</taxon>
        <taxon>Euarchontoglires</taxon>
        <taxon>Primates</taxon>
        <taxon>Haplorrhini</taxon>
        <taxon>Catarrhini</taxon>
        <taxon>Cercopithecidae</taxon>
        <taxon>Colobinae</taxon>
        <taxon>Rhinopithecus</taxon>
    </lineage>
</organism>
<reference evidence="5" key="3">
    <citation type="submission" date="2025-09" db="UniProtKB">
        <authorList>
            <consortium name="Ensembl"/>
        </authorList>
    </citation>
    <scope>IDENTIFICATION</scope>
</reference>
<keyword evidence="6" id="KW-1185">Reference proteome</keyword>
<feature type="chain" id="PRO_5014348949" evidence="3">
    <location>
        <begin position="38"/>
        <end position="470"/>
    </location>
</feature>
<comment type="similarity">
    <text evidence="1">Belongs to the type-B carboxylesterase/lipase family.</text>
</comment>
<dbReference type="AlphaFoldDB" id="A0A2K6K3L5"/>
<dbReference type="InterPro" id="IPR051093">
    <property type="entry name" value="Neuroligin/BSAL"/>
</dbReference>
<evidence type="ECO:0000313" key="6">
    <source>
        <dbReference type="Proteomes" id="UP000233180"/>
    </source>
</evidence>
<evidence type="ECO:0000256" key="1">
    <source>
        <dbReference type="ARBA" id="ARBA00005964"/>
    </source>
</evidence>
<feature type="domain" description="Carboxylesterase type B" evidence="4">
    <location>
        <begin position="41"/>
        <end position="459"/>
    </location>
</feature>
<protein>
    <submittedName>
        <fullName evidence="5">Neuroligin 3</fullName>
    </submittedName>
</protein>
<keyword evidence="2 3" id="KW-0732">Signal</keyword>
<dbReference type="InterPro" id="IPR019819">
    <property type="entry name" value="Carboxylesterase_B_CS"/>
</dbReference>
<evidence type="ECO:0000256" key="3">
    <source>
        <dbReference type="SAM" id="SignalP"/>
    </source>
</evidence>